<dbReference type="Gene3D" id="3.40.50.2300">
    <property type="match status" value="1"/>
</dbReference>
<organism evidence="9 10">
    <name type="scientific">Candidatus Muproteobacteria bacterium RBG_16_65_34</name>
    <dbReference type="NCBI Taxonomy" id="1817760"/>
    <lineage>
        <taxon>Bacteria</taxon>
        <taxon>Pseudomonadati</taxon>
        <taxon>Pseudomonadota</taxon>
        <taxon>Candidatus Muproteobacteria</taxon>
    </lineage>
</organism>
<dbReference type="GO" id="GO:0006355">
    <property type="term" value="P:regulation of DNA-templated transcription"/>
    <property type="evidence" value="ECO:0007669"/>
    <property type="project" value="InterPro"/>
</dbReference>
<dbReference type="InterPro" id="IPR001789">
    <property type="entry name" value="Sig_transdc_resp-reg_receiver"/>
</dbReference>
<dbReference type="SUPFAM" id="SSF52172">
    <property type="entry name" value="CheY-like"/>
    <property type="match status" value="1"/>
</dbReference>
<evidence type="ECO:0000259" key="7">
    <source>
        <dbReference type="PROSITE" id="PS50043"/>
    </source>
</evidence>
<accession>A0A1F6TP65</accession>
<evidence type="ECO:0000256" key="6">
    <source>
        <dbReference type="PROSITE-ProRule" id="PRU00169"/>
    </source>
</evidence>
<evidence type="ECO:0000313" key="9">
    <source>
        <dbReference type="EMBL" id="OGI46934.1"/>
    </source>
</evidence>
<evidence type="ECO:0000256" key="5">
    <source>
        <dbReference type="ARBA" id="ARBA00023163"/>
    </source>
</evidence>
<dbReference type="Proteomes" id="UP000178885">
    <property type="component" value="Unassembled WGS sequence"/>
</dbReference>
<keyword evidence="1 6" id="KW-0597">Phosphoprotein</keyword>
<dbReference type="FunFam" id="3.40.50.2300:FF:000018">
    <property type="entry name" value="DNA-binding transcriptional regulator NtrC"/>
    <property type="match status" value="1"/>
</dbReference>
<dbReference type="PANTHER" id="PTHR44688">
    <property type="entry name" value="DNA-BINDING TRANSCRIPTIONAL ACTIVATOR DEVR_DOSR"/>
    <property type="match status" value="1"/>
</dbReference>
<comment type="caution">
    <text evidence="9">The sequence shown here is derived from an EMBL/GenBank/DDBJ whole genome shotgun (WGS) entry which is preliminary data.</text>
</comment>
<dbReference type="PROSITE" id="PS50043">
    <property type="entry name" value="HTH_LUXR_2"/>
    <property type="match status" value="1"/>
</dbReference>
<sequence>MQSEPTVYVVDDDEPIRDSLRMLLRSAGLPVETFASAQQFLAAYTPPAPGCLLVDVRMPGMSGLELQELLAARKIALPVIIITGHGHVAMAVRAMKAGAADFVEKPFDDELLLECIRRTLARDADTRRRQSRSSESTQRLAALTPREREIMEHLVAGKSNKAIAADLGISARTVEVHRARIMEKLEAKSLADVVRIALSS</sequence>
<dbReference type="InterPro" id="IPR011006">
    <property type="entry name" value="CheY-like_superfamily"/>
</dbReference>
<feature type="domain" description="HTH luxR-type" evidence="7">
    <location>
        <begin position="136"/>
        <end position="200"/>
    </location>
</feature>
<dbReference type="PRINTS" id="PR00038">
    <property type="entry name" value="HTHLUXR"/>
</dbReference>
<feature type="domain" description="Response regulatory" evidence="8">
    <location>
        <begin position="6"/>
        <end position="120"/>
    </location>
</feature>
<dbReference type="PROSITE" id="PS50110">
    <property type="entry name" value="RESPONSE_REGULATORY"/>
    <property type="match status" value="1"/>
</dbReference>
<dbReference type="SMART" id="SM00421">
    <property type="entry name" value="HTH_LUXR"/>
    <property type="match status" value="1"/>
</dbReference>
<evidence type="ECO:0000256" key="4">
    <source>
        <dbReference type="ARBA" id="ARBA00023125"/>
    </source>
</evidence>
<evidence type="ECO:0000313" key="10">
    <source>
        <dbReference type="Proteomes" id="UP000178885"/>
    </source>
</evidence>
<dbReference type="Gene3D" id="1.10.10.10">
    <property type="entry name" value="Winged helix-like DNA-binding domain superfamily/Winged helix DNA-binding domain"/>
    <property type="match status" value="1"/>
</dbReference>
<dbReference type="AlphaFoldDB" id="A0A1F6TP65"/>
<dbReference type="SUPFAM" id="SSF46894">
    <property type="entry name" value="C-terminal effector domain of the bipartite response regulators"/>
    <property type="match status" value="1"/>
</dbReference>
<dbReference type="InterPro" id="IPR016032">
    <property type="entry name" value="Sig_transdc_resp-reg_C-effctor"/>
</dbReference>
<dbReference type="PROSITE" id="PS00622">
    <property type="entry name" value="HTH_LUXR_1"/>
    <property type="match status" value="1"/>
</dbReference>
<dbReference type="NCBIfam" id="NF006900">
    <property type="entry name" value="PRK09390.1"/>
    <property type="match status" value="1"/>
</dbReference>
<keyword evidence="2" id="KW-0902">Two-component regulatory system</keyword>
<keyword evidence="5" id="KW-0804">Transcription</keyword>
<feature type="modified residue" description="4-aspartylphosphate" evidence="6">
    <location>
        <position position="55"/>
    </location>
</feature>
<dbReference type="PANTHER" id="PTHR44688:SF16">
    <property type="entry name" value="DNA-BINDING TRANSCRIPTIONAL ACTIVATOR DEVR_DOSR"/>
    <property type="match status" value="1"/>
</dbReference>
<protein>
    <submittedName>
        <fullName evidence="9">DNA-binding response regulator</fullName>
    </submittedName>
</protein>
<dbReference type="GO" id="GO:0003677">
    <property type="term" value="F:DNA binding"/>
    <property type="evidence" value="ECO:0007669"/>
    <property type="project" value="UniProtKB-KW"/>
</dbReference>
<keyword evidence="4 9" id="KW-0238">DNA-binding</keyword>
<name>A0A1F6TP65_9PROT</name>
<dbReference type="Pfam" id="PF00072">
    <property type="entry name" value="Response_reg"/>
    <property type="match status" value="1"/>
</dbReference>
<dbReference type="GO" id="GO:0000160">
    <property type="term" value="P:phosphorelay signal transduction system"/>
    <property type="evidence" value="ECO:0007669"/>
    <property type="project" value="UniProtKB-KW"/>
</dbReference>
<proteinExistence type="predicted"/>
<dbReference type="CDD" id="cd17537">
    <property type="entry name" value="REC_FixJ"/>
    <property type="match status" value="1"/>
</dbReference>
<evidence type="ECO:0000259" key="8">
    <source>
        <dbReference type="PROSITE" id="PS50110"/>
    </source>
</evidence>
<dbReference type="Pfam" id="PF00196">
    <property type="entry name" value="GerE"/>
    <property type="match status" value="1"/>
</dbReference>
<reference evidence="9 10" key="1">
    <citation type="journal article" date="2016" name="Nat. Commun.">
        <title>Thousands of microbial genomes shed light on interconnected biogeochemical processes in an aquifer system.</title>
        <authorList>
            <person name="Anantharaman K."/>
            <person name="Brown C.T."/>
            <person name="Hug L.A."/>
            <person name="Sharon I."/>
            <person name="Castelle C.J."/>
            <person name="Probst A.J."/>
            <person name="Thomas B.C."/>
            <person name="Singh A."/>
            <person name="Wilkins M.J."/>
            <person name="Karaoz U."/>
            <person name="Brodie E.L."/>
            <person name="Williams K.H."/>
            <person name="Hubbard S.S."/>
            <person name="Banfield J.F."/>
        </authorList>
    </citation>
    <scope>NUCLEOTIDE SEQUENCE [LARGE SCALE GENOMIC DNA]</scope>
</reference>
<dbReference type="InterPro" id="IPR000792">
    <property type="entry name" value="Tscrpt_reg_LuxR_C"/>
</dbReference>
<evidence type="ECO:0000256" key="2">
    <source>
        <dbReference type="ARBA" id="ARBA00023012"/>
    </source>
</evidence>
<dbReference type="SMART" id="SM00448">
    <property type="entry name" value="REC"/>
    <property type="match status" value="1"/>
</dbReference>
<dbReference type="STRING" id="1817760.A2151_05720"/>
<dbReference type="EMBL" id="MFSU01000070">
    <property type="protein sequence ID" value="OGI46934.1"/>
    <property type="molecule type" value="Genomic_DNA"/>
</dbReference>
<evidence type="ECO:0000256" key="1">
    <source>
        <dbReference type="ARBA" id="ARBA00022553"/>
    </source>
</evidence>
<keyword evidence="3" id="KW-0805">Transcription regulation</keyword>
<dbReference type="InterPro" id="IPR036388">
    <property type="entry name" value="WH-like_DNA-bd_sf"/>
</dbReference>
<evidence type="ECO:0000256" key="3">
    <source>
        <dbReference type="ARBA" id="ARBA00023015"/>
    </source>
</evidence>
<dbReference type="CDD" id="cd06170">
    <property type="entry name" value="LuxR_C_like"/>
    <property type="match status" value="1"/>
</dbReference>
<gene>
    <name evidence="9" type="ORF">A2151_05720</name>
</gene>